<dbReference type="Proteomes" id="UP001140096">
    <property type="component" value="Unassembled WGS sequence"/>
</dbReference>
<gene>
    <name evidence="1" type="ORF">H4S07_002282</name>
</gene>
<reference evidence="1" key="1">
    <citation type="submission" date="2022-07" db="EMBL/GenBank/DDBJ databases">
        <title>Phylogenomic reconstructions and comparative analyses of Kickxellomycotina fungi.</title>
        <authorList>
            <person name="Reynolds N.K."/>
            <person name="Stajich J.E."/>
            <person name="Barry K."/>
            <person name="Grigoriev I.V."/>
            <person name="Crous P."/>
            <person name="Smith M.E."/>
        </authorList>
    </citation>
    <scope>NUCLEOTIDE SEQUENCE</scope>
    <source>
        <strain evidence="1">CBS 102833</strain>
    </source>
</reference>
<sequence>MRSSPSLEIILDQPELLVRGTLDEAAPAVLSGRLVVHLAESIRVRSLKMVFSGRIDTFFNQNLVGATSNVRDEHREFITHEWQFLESQKHPLTWGPEDKVFPFDLVIPGDNPETVVTALSKVRYSLHAILERTSFHVNLMASTDVLLKRGPMPGAPWALALMESIEATGDWAQQLDYRVSVPTRSLKDGELFHTRFELVPRAKGMKLMAVGVLIKEYVRYYSSHGEALHRFARVVARNENFVSPTGACSTTPRKASECLDLVDATNIQIPLAIPAAYTGIQYDVLLEHIEIRHRIKFLIKIRDSAMLIHSVFIAVPVTIMPVTARDDSNILPQYEAALRNPGTLLMRSNTLPPAYDAVPPTALPRVAGHNRAADQLSAEQQPGDSAATQSDATSESSAETVPSMVEPGTEINGFPVPLRRSRSQFYLASPDHTPPMRALDANTIIVDMPEPRTTASGSRASNYPHRSSLSAMMSAHPDECLDDSTPLPLPLAPFILDQQQHGVGRSHGNASEALIDSCRDSLYRTESRTSTTSSTRRLSSLGDRLVNNKITDKVRSIFHTRTRSSSSGAADIRRHSNASCIDVGRHHSARPMTPPPVPYMDLTEIYSTMPMPCRSSVAEAVFLAPPALASRRGMPSRHRATNSMSACNGLNLVESAAAGMPDPDLDCTIKPPPNALLHHVHNHPPPLPSSPLAANGTISPSPVAFR</sequence>
<name>A0ACC1LL81_9FUNG</name>
<protein>
    <submittedName>
        <fullName evidence="1">Uncharacterized protein</fullName>
    </submittedName>
</protein>
<accession>A0ACC1LL81</accession>
<organism evidence="1 2">
    <name type="scientific">Coemansia furcata</name>
    <dbReference type="NCBI Taxonomy" id="417177"/>
    <lineage>
        <taxon>Eukaryota</taxon>
        <taxon>Fungi</taxon>
        <taxon>Fungi incertae sedis</taxon>
        <taxon>Zoopagomycota</taxon>
        <taxon>Kickxellomycotina</taxon>
        <taxon>Kickxellomycetes</taxon>
        <taxon>Kickxellales</taxon>
        <taxon>Kickxellaceae</taxon>
        <taxon>Coemansia</taxon>
    </lineage>
</organism>
<keyword evidence="2" id="KW-1185">Reference proteome</keyword>
<evidence type="ECO:0000313" key="1">
    <source>
        <dbReference type="EMBL" id="KAJ2811089.1"/>
    </source>
</evidence>
<dbReference type="EMBL" id="JANBUP010000535">
    <property type="protein sequence ID" value="KAJ2811089.1"/>
    <property type="molecule type" value="Genomic_DNA"/>
</dbReference>
<comment type="caution">
    <text evidence="1">The sequence shown here is derived from an EMBL/GenBank/DDBJ whole genome shotgun (WGS) entry which is preliminary data.</text>
</comment>
<proteinExistence type="predicted"/>
<evidence type="ECO:0000313" key="2">
    <source>
        <dbReference type="Proteomes" id="UP001140096"/>
    </source>
</evidence>